<keyword evidence="4" id="KW-0328">Glycosyltransferase</keyword>
<dbReference type="InterPro" id="IPR019734">
    <property type="entry name" value="TPR_rpt"/>
</dbReference>
<feature type="repeat" description="TPR" evidence="8">
    <location>
        <begin position="734"/>
        <end position="767"/>
    </location>
</feature>
<organism evidence="11 12">
    <name type="scientific">Candidatus Symbiobacter mobilis CR</name>
    <dbReference type="NCBI Taxonomy" id="946483"/>
    <lineage>
        <taxon>Bacteria</taxon>
        <taxon>Pseudomonadati</taxon>
        <taxon>Pseudomonadota</taxon>
        <taxon>Betaproteobacteria</taxon>
        <taxon>Burkholderiales</taxon>
        <taxon>Comamonadaceae</taxon>
    </lineage>
</organism>
<evidence type="ECO:0000256" key="2">
    <source>
        <dbReference type="ARBA" id="ARBA00005386"/>
    </source>
</evidence>
<feature type="region of interest" description="Disordered" evidence="9">
    <location>
        <begin position="1"/>
        <end position="27"/>
    </location>
</feature>
<dbReference type="Gene3D" id="3.40.50.11380">
    <property type="match status" value="1"/>
</dbReference>
<keyword evidence="6" id="KW-0677">Repeat</keyword>
<dbReference type="Proteomes" id="UP000017184">
    <property type="component" value="Chromosome"/>
</dbReference>
<dbReference type="PANTHER" id="PTHR44998">
    <property type="match status" value="1"/>
</dbReference>
<dbReference type="Pfam" id="PF13432">
    <property type="entry name" value="TPR_16"/>
    <property type="match status" value="1"/>
</dbReference>
<evidence type="ECO:0000313" key="11">
    <source>
        <dbReference type="EMBL" id="AGX88378.1"/>
    </source>
</evidence>
<comment type="pathway">
    <text evidence="1">Protein modification; protein glycosylation.</text>
</comment>
<evidence type="ECO:0000256" key="7">
    <source>
        <dbReference type="ARBA" id="ARBA00022803"/>
    </source>
</evidence>
<sequence>MANKQGGKKKRPPHSQQPRKSSPAVGAGQGLLSTVSAADLAASNLLLQHGIAAQERGDIAAAIRHFQESLARNPRNPWTLYSLGTLEVSRDPQAAFTWYDRAVRAAPQVAKLWYARAKALVRLLRREEANADFDRALALDPQYFEALNDSAALLLELHRPKDALGRFARILAMREDPVALSNVAVIHSESINDDDLVKAVQYLERLVAIDPDYRNAIGRMAYQRLHICDWRDYGPLTRRVREAVLAGKPACSPFPIMVMSGEAREHQMCARTYADFLFPPTPAPIWRGERYQHDRIRIAYVSPDFGNHPVGQLMAGVVERHDRSRFEVIAISMFDNDKSERRARLVKAFDQFHNVQKLEMRDIAMKMRELEVDIAVDLAGYTRGTGSPALAHRPAPVQVNFLGYPGTIGVRFLDYLIADRHVIPPEHRQFYDEEVVYLPDAYLPTDGSLVVADRTPTRAECGLPEEGFVFCSFSHDHKIAPPVFDVWMRLLHQVPGSVLWLMTRLETCVTHLRREAQERGIDPDRLIFATRVPALEDHLARYRQAGIFLDTSPYNAHTTTADALYVGVPVLTVMGNAFPSRVAASLLHAIGLPQAVTYSLEEYEALALQLARDPVLLAQWKATLEANRRTHPLFDTTRYCRNLEALFEDLHDRRRAQPVSAASEEHLLLQQSVTLRDTGRIEEARALIAQCLQRNSGSPLALYAMATLLLQYGNQDAALEFLTQAVARSKPPYAPLWFAHGFALAQRGRKEEALQSYEQVLALEPRNTSALKNSCILLRDLGRTAEAQERYRIWAALEEVRQGRG</sequence>
<dbReference type="Pfam" id="PF13844">
    <property type="entry name" value="Glyco_transf_41"/>
    <property type="match status" value="2"/>
</dbReference>
<reference evidence="11 12" key="1">
    <citation type="journal article" date="2013" name="Genome Biol.">
        <title>Genomic analysis reveals key aspects of prokaryotic symbiosis in the phototrophic consortium "Chlorochromatium aggregatum".</title>
        <authorList>
            <person name="Liu Z."/>
            <person name="Muller J."/>
            <person name="Li T."/>
            <person name="Alvey R.M."/>
            <person name="Vogl K."/>
            <person name="Frigaard N.U."/>
            <person name="Rockwell N.C."/>
            <person name="Boyd E.S."/>
            <person name="Tomsho L.P."/>
            <person name="Schuster S.C."/>
            <person name="Henke P."/>
            <person name="Rohde M."/>
            <person name="Overmann J."/>
            <person name="Bryant D.A."/>
        </authorList>
    </citation>
    <scope>NUCLEOTIDE SEQUENCE [LARGE SCALE GENOMIC DNA]</scope>
    <source>
        <strain evidence="11">CR</strain>
    </source>
</reference>
<comment type="similarity">
    <text evidence="2">Belongs to the glycosyltransferase 41 family. O-GlcNAc transferase subfamily.</text>
</comment>
<evidence type="ECO:0000256" key="9">
    <source>
        <dbReference type="SAM" id="MobiDB-lite"/>
    </source>
</evidence>
<dbReference type="PATRIC" id="fig|946483.4.peg.2334"/>
<dbReference type="SUPFAM" id="SSF48452">
    <property type="entry name" value="TPR-like"/>
    <property type="match status" value="2"/>
</dbReference>
<evidence type="ECO:0000256" key="6">
    <source>
        <dbReference type="ARBA" id="ARBA00022737"/>
    </source>
</evidence>
<feature type="domain" description="O-GlcNAc transferase C-terminal" evidence="10">
    <location>
        <begin position="291"/>
        <end position="446"/>
    </location>
</feature>
<dbReference type="KEGG" id="cbx:Cenrod_2316"/>
<evidence type="ECO:0000313" key="12">
    <source>
        <dbReference type="Proteomes" id="UP000017184"/>
    </source>
</evidence>
<protein>
    <recommendedName>
        <fullName evidence="3">protein O-GlcNAc transferase</fullName>
        <ecNumber evidence="3">2.4.1.255</ecNumber>
    </recommendedName>
</protein>
<dbReference type="PANTHER" id="PTHR44998:SF1">
    <property type="entry name" value="UDP-N-ACETYLGLUCOSAMINE--PEPTIDE N-ACETYLGLUCOSAMINYLTRANSFERASE 110 KDA SUBUNIT"/>
    <property type="match status" value="1"/>
</dbReference>
<evidence type="ECO:0000259" key="10">
    <source>
        <dbReference type="Pfam" id="PF13844"/>
    </source>
</evidence>
<gene>
    <name evidence="11" type="ORF">Cenrod_2316</name>
</gene>
<dbReference type="InterPro" id="IPR029489">
    <property type="entry name" value="OGT/SEC/SPY_C"/>
</dbReference>
<feature type="domain" description="O-GlcNAc transferase C-terminal" evidence="10">
    <location>
        <begin position="457"/>
        <end position="643"/>
    </location>
</feature>
<dbReference type="GO" id="GO:0097363">
    <property type="term" value="F:protein O-acetylglucosaminyltransferase activity"/>
    <property type="evidence" value="ECO:0007669"/>
    <property type="project" value="UniProtKB-EC"/>
</dbReference>
<keyword evidence="12" id="KW-1185">Reference proteome</keyword>
<dbReference type="Pfam" id="PF13181">
    <property type="entry name" value="TPR_8"/>
    <property type="match status" value="2"/>
</dbReference>
<evidence type="ECO:0000256" key="1">
    <source>
        <dbReference type="ARBA" id="ARBA00004922"/>
    </source>
</evidence>
<dbReference type="Gene3D" id="3.40.50.2000">
    <property type="entry name" value="Glycogen Phosphorylase B"/>
    <property type="match status" value="1"/>
</dbReference>
<dbReference type="EMBL" id="CP004885">
    <property type="protein sequence ID" value="AGX88378.1"/>
    <property type="molecule type" value="Genomic_DNA"/>
</dbReference>
<dbReference type="eggNOG" id="COG0457">
    <property type="taxonomic scope" value="Bacteria"/>
</dbReference>
<dbReference type="SMART" id="SM00028">
    <property type="entry name" value="TPR"/>
    <property type="match status" value="5"/>
</dbReference>
<keyword evidence="5 11" id="KW-0808">Transferase</keyword>
<dbReference type="HOGENOM" id="CLU_001721_5_0_4"/>
<dbReference type="Pfam" id="PF14559">
    <property type="entry name" value="TPR_19"/>
    <property type="match status" value="1"/>
</dbReference>
<dbReference type="EC" id="2.4.1.255" evidence="3"/>
<evidence type="ECO:0000256" key="8">
    <source>
        <dbReference type="PROSITE-ProRule" id="PRU00339"/>
    </source>
</evidence>
<dbReference type="InterPro" id="IPR011990">
    <property type="entry name" value="TPR-like_helical_dom_sf"/>
</dbReference>
<proteinExistence type="inferred from homology"/>
<dbReference type="AlphaFoldDB" id="U5NDU7"/>
<evidence type="ECO:0000256" key="4">
    <source>
        <dbReference type="ARBA" id="ARBA00022676"/>
    </source>
</evidence>
<dbReference type="RefSeq" id="WP_022775910.1">
    <property type="nucleotide sequence ID" value="NC_022576.1"/>
</dbReference>
<dbReference type="PROSITE" id="PS50005">
    <property type="entry name" value="TPR"/>
    <property type="match status" value="3"/>
</dbReference>
<evidence type="ECO:0000256" key="5">
    <source>
        <dbReference type="ARBA" id="ARBA00022679"/>
    </source>
</evidence>
<dbReference type="STRING" id="946483.Cenrod_2316"/>
<accession>U5NDU7</accession>
<dbReference type="Gene3D" id="1.25.40.10">
    <property type="entry name" value="Tetratricopeptide repeat domain"/>
    <property type="match status" value="3"/>
</dbReference>
<feature type="repeat" description="TPR" evidence="8">
    <location>
        <begin position="43"/>
        <end position="76"/>
    </location>
</feature>
<feature type="compositionally biased region" description="Basic residues" evidence="9">
    <location>
        <begin position="1"/>
        <end position="13"/>
    </location>
</feature>
<feature type="repeat" description="TPR" evidence="8">
    <location>
        <begin position="110"/>
        <end position="143"/>
    </location>
</feature>
<dbReference type="eggNOG" id="COG3914">
    <property type="taxonomic scope" value="Bacteria"/>
</dbReference>
<keyword evidence="7 8" id="KW-0802">TPR repeat</keyword>
<name>U5NDU7_9BURK</name>
<evidence type="ECO:0000256" key="3">
    <source>
        <dbReference type="ARBA" id="ARBA00011970"/>
    </source>
</evidence>